<dbReference type="RefSeq" id="WP_022677931.1">
    <property type="nucleotide sequence ID" value="NZ_JAVDRD010000002.1"/>
</dbReference>
<organism evidence="2 3">
    <name type="scientific">Novosphingobium capsulatum</name>
    <dbReference type="NCBI Taxonomy" id="13688"/>
    <lineage>
        <taxon>Bacteria</taxon>
        <taxon>Pseudomonadati</taxon>
        <taxon>Pseudomonadota</taxon>
        <taxon>Alphaproteobacteria</taxon>
        <taxon>Sphingomonadales</taxon>
        <taxon>Sphingomonadaceae</taxon>
        <taxon>Novosphingobium</taxon>
    </lineage>
</organism>
<reference evidence="2 3" key="1">
    <citation type="submission" date="2023-07" db="EMBL/GenBank/DDBJ databases">
        <title>Sorghum-associated microbial communities from plants grown in Nebraska, USA.</title>
        <authorList>
            <person name="Schachtman D."/>
        </authorList>
    </citation>
    <scope>NUCLEOTIDE SEQUENCE [LARGE SCALE GENOMIC DNA]</scope>
    <source>
        <strain evidence="2 3">DS1027</strain>
    </source>
</reference>
<dbReference type="Proteomes" id="UP001184150">
    <property type="component" value="Unassembled WGS sequence"/>
</dbReference>
<evidence type="ECO:0000313" key="3">
    <source>
        <dbReference type="Proteomes" id="UP001184150"/>
    </source>
</evidence>
<feature type="chain" id="PRO_5046589123" evidence="1">
    <location>
        <begin position="22"/>
        <end position="110"/>
    </location>
</feature>
<accession>A0ABU1MJ59</accession>
<sequence length="110" mass="10851">MFVPRHALPLALLMAMGGALAGCHHDGTPDAAANGTTIGGDYRLEGKRTFRGMIGGNATVAAGADVTIAGMIGGDLIVEQGARVTVKGLVGGRIINNGGQVDVRGAVGGA</sequence>
<protein>
    <submittedName>
        <fullName evidence="2">Cytoskeletal protein CcmA (Bactofilin family)</fullName>
    </submittedName>
</protein>
<dbReference type="PROSITE" id="PS51257">
    <property type="entry name" value="PROKAR_LIPOPROTEIN"/>
    <property type="match status" value="1"/>
</dbReference>
<evidence type="ECO:0000313" key="2">
    <source>
        <dbReference type="EMBL" id="MDR6510208.1"/>
    </source>
</evidence>
<proteinExistence type="predicted"/>
<keyword evidence="1" id="KW-0732">Signal</keyword>
<keyword evidence="3" id="KW-1185">Reference proteome</keyword>
<dbReference type="EMBL" id="JAVDRD010000002">
    <property type="protein sequence ID" value="MDR6510208.1"/>
    <property type="molecule type" value="Genomic_DNA"/>
</dbReference>
<feature type="signal peptide" evidence="1">
    <location>
        <begin position="1"/>
        <end position="21"/>
    </location>
</feature>
<name>A0ABU1MJ59_9SPHN</name>
<comment type="caution">
    <text evidence="2">The sequence shown here is derived from an EMBL/GenBank/DDBJ whole genome shotgun (WGS) entry which is preliminary data.</text>
</comment>
<evidence type="ECO:0000256" key="1">
    <source>
        <dbReference type="SAM" id="SignalP"/>
    </source>
</evidence>
<gene>
    <name evidence="2" type="ORF">J2792_001068</name>
</gene>